<dbReference type="RefSeq" id="WP_066234852.1">
    <property type="nucleotide sequence ID" value="NZ_JABWTQ010000003.1"/>
</dbReference>
<dbReference type="InterPro" id="IPR025962">
    <property type="entry name" value="SdpI/YhfL"/>
</dbReference>
<gene>
    <name evidence="3" type="ORF">B4102_3616</name>
</gene>
<feature type="domain" description="DUF1648" evidence="2">
    <location>
        <begin position="11"/>
        <end position="56"/>
    </location>
</feature>
<dbReference type="PATRIC" id="fig|46224.3.peg.295"/>
<feature type="transmembrane region" description="Helical" evidence="1">
    <location>
        <begin position="46"/>
        <end position="66"/>
    </location>
</feature>
<feature type="transmembrane region" description="Helical" evidence="1">
    <location>
        <begin position="7"/>
        <end position="26"/>
    </location>
</feature>
<dbReference type="STRING" id="46224.B4102_3616"/>
<comment type="caution">
    <text evidence="3">The sequence shown here is derived from an EMBL/GenBank/DDBJ whole genome shotgun (WGS) entry which is preliminary data.</text>
</comment>
<dbReference type="Pfam" id="PF13630">
    <property type="entry name" value="SdpI"/>
    <property type="match status" value="1"/>
</dbReference>
<evidence type="ECO:0000313" key="4">
    <source>
        <dbReference type="Proteomes" id="UP000075666"/>
    </source>
</evidence>
<dbReference type="InterPro" id="IPR026272">
    <property type="entry name" value="SdpI"/>
</dbReference>
<evidence type="ECO:0000256" key="1">
    <source>
        <dbReference type="SAM" id="Phobius"/>
    </source>
</evidence>
<sequence length="207" mass="23695">MKKNIFVVTNILLCIIIGLIFITKLPQQLGIHWSSSDSPDVYVNKFVGIFIFPIAILLTWIIHSVIFKKMIKTQLNNLILNILTGTYTVIHLFLLMENLDVLNIKVELSGVLIGIIIIIIGNLMQKAKMNPLYGVRTTWSMKNEEEWRLSNRFGAKVLVAYGFAVILVAILLPKYFFPIIMSLLLIVLIVVVYASYYFYKKSLKINN</sequence>
<evidence type="ECO:0000259" key="2">
    <source>
        <dbReference type="Pfam" id="PF07853"/>
    </source>
</evidence>
<dbReference type="Pfam" id="PF07853">
    <property type="entry name" value="DUF1648"/>
    <property type="match status" value="1"/>
</dbReference>
<dbReference type="OrthoDB" id="9808690at2"/>
<dbReference type="Proteomes" id="UP000075666">
    <property type="component" value="Unassembled WGS sequence"/>
</dbReference>
<keyword evidence="1" id="KW-0812">Transmembrane</keyword>
<dbReference type="GO" id="GO:0009636">
    <property type="term" value="P:response to toxic substance"/>
    <property type="evidence" value="ECO:0007669"/>
    <property type="project" value="TreeGrafter"/>
</dbReference>
<protein>
    <recommendedName>
        <fullName evidence="2">DUF1648 domain-containing protein</fullName>
    </recommendedName>
</protein>
<dbReference type="EMBL" id="LQYN01000102">
    <property type="protein sequence ID" value="KYC94265.1"/>
    <property type="molecule type" value="Genomic_DNA"/>
</dbReference>
<dbReference type="PANTHER" id="PTHR37810:SF5">
    <property type="entry name" value="IMMUNITY PROTEIN SDPI"/>
    <property type="match status" value="1"/>
</dbReference>
<keyword evidence="1" id="KW-1133">Transmembrane helix</keyword>
<feature type="transmembrane region" description="Helical" evidence="1">
    <location>
        <begin position="108"/>
        <end position="124"/>
    </location>
</feature>
<proteinExistence type="predicted"/>
<feature type="transmembrane region" description="Helical" evidence="1">
    <location>
        <begin position="78"/>
        <end position="96"/>
    </location>
</feature>
<dbReference type="PIRSF" id="PIRSF038959">
    <property type="entry name" value="SdpI"/>
    <property type="match status" value="1"/>
</dbReference>
<keyword evidence="4" id="KW-1185">Reference proteome</keyword>
<name>A0A150KL57_9BACI</name>
<reference evidence="3 4" key="1">
    <citation type="submission" date="2016-01" db="EMBL/GenBank/DDBJ databases">
        <title>Genome Sequences of Twelve Sporeforming Bacillus Species Isolated from Foods.</title>
        <authorList>
            <person name="Berendsen E.M."/>
            <person name="Wells-Bennik M.H."/>
            <person name="Krawcyk A.O."/>
            <person name="De Jong A."/>
            <person name="Holsappel S."/>
            <person name="Eijlander R.T."/>
            <person name="Kuipers O.P."/>
        </authorList>
    </citation>
    <scope>NUCLEOTIDE SEQUENCE [LARGE SCALE GENOMIC DNA]</scope>
    <source>
        <strain evidence="3 4">B4102</strain>
    </source>
</reference>
<feature type="transmembrane region" description="Helical" evidence="1">
    <location>
        <begin position="179"/>
        <end position="199"/>
    </location>
</feature>
<feature type="transmembrane region" description="Helical" evidence="1">
    <location>
        <begin position="153"/>
        <end position="173"/>
    </location>
</feature>
<accession>A0A150KL57</accession>
<keyword evidence="1" id="KW-0472">Membrane</keyword>
<dbReference type="InterPro" id="IPR012867">
    <property type="entry name" value="DUF1648"/>
</dbReference>
<dbReference type="AlphaFoldDB" id="A0A150KL57"/>
<organism evidence="3 4">
    <name type="scientific">Heyndrickxia sporothermodurans</name>
    <dbReference type="NCBI Taxonomy" id="46224"/>
    <lineage>
        <taxon>Bacteria</taxon>
        <taxon>Bacillati</taxon>
        <taxon>Bacillota</taxon>
        <taxon>Bacilli</taxon>
        <taxon>Bacillales</taxon>
        <taxon>Bacillaceae</taxon>
        <taxon>Heyndrickxia</taxon>
    </lineage>
</organism>
<dbReference type="PANTHER" id="PTHR37810">
    <property type="entry name" value="IMMUNITY PROTEIN SDPI"/>
    <property type="match status" value="1"/>
</dbReference>
<evidence type="ECO:0000313" key="3">
    <source>
        <dbReference type="EMBL" id="KYC94265.1"/>
    </source>
</evidence>